<sequence length="441" mass="51503">KERRQALSVLRNETNFELYVQGIIRPYRQCNKPAEEKPVYYPCAACKGLFLKHYLKRHAKKCHGQISSTNLRERVYDLMRGDEIAFVAKKDLLIAQFGESYLKKHKRERMTYVCSSRMREVSRLLISFREVVHNNDVSFKDLLHPKNFDNVLFAARRIVGYDAEKKTFKVPSLAMHLGTSLKFACDELQHLILKQSRGFRWNIELGSLANKDLQEKKWNKPLLVPLVSDVKKFREETIKLAQNCERLFLENKDNEGIFKLLVQCTLALLIIFNRRRIGDVQFLKIEDYLNDTRTNFKDFENVLTQAEKILTSKYKRILNGGKGSRAIVILVPELLQNFLNIILKYRPKYIHSSDNDYIFSIPGSKKKWGKGDVALRTLAKTIKLKNPESITSNKLRKQIATVTQILSLSKDESKQFSKFMGHTERTHDEFYELPIDIYQTT</sequence>
<dbReference type="STRING" id="1661398.A0A482VZG0"/>
<name>A0A482VZG0_ASBVE</name>
<dbReference type="AlphaFoldDB" id="A0A482VZG0"/>
<feature type="non-terminal residue" evidence="1">
    <location>
        <position position="1"/>
    </location>
</feature>
<dbReference type="PANTHER" id="PTHR33480">
    <property type="entry name" value="SET DOMAIN-CONTAINING PROTEIN-RELATED"/>
    <property type="match status" value="1"/>
</dbReference>
<protein>
    <submittedName>
        <fullName evidence="1">Uncharacterized protein</fullName>
    </submittedName>
</protein>
<accession>A0A482VZG0</accession>
<dbReference type="EMBL" id="QDEB01047353">
    <property type="protein sequence ID" value="RZC38003.1"/>
    <property type="molecule type" value="Genomic_DNA"/>
</dbReference>
<dbReference type="InterPro" id="IPR011010">
    <property type="entry name" value="DNA_brk_join_enz"/>
</dbReference>
<evidence type="ECO:0000313" key="1">
    <source>
        <dbReference type="EMBL" id="RZC38003.1"/>
    </source>
</evidence>
<organism evidence="1 2">
    <name type="scientific">Asbolus verrucosus</name>
    <name type="common">Desert ironclad beetle</name>
    <dbReference type="NCBI Taxonomy" id="1661398"/>
    <lineage>
        <taxon>Eukaryota</taxon>
        <taxon>Metazoa</taxon>
        <taxon>Ecdysozoa</taxon>
        <taxon>Arthropoda</taxon>
        <taxon>Hexapoda</taxon>
        <taxon>Insecta</taxon>
        <taxon>Pterygota</taxon>
        <taxon>Neoptera</taxon>
        <taxon>Endopterygota</taxon>
        <taxon>Coleoptera</taxon>
        <taxon>Polyphaga</taxon>
        <taxon>Cucujiformia</taxon>
        <taxon>Tenebrionidae</taxon>
        <taxon>Pimeliinae</taxon>
        <taxon>Asbolus</taxon>
    </lineage>
</organism>
<dbReference type="Proteomes" id="UP000292052">
    <property type="component" value="Unassembled WGS sequence"/>
</dbReference>
<comment type="caution">
    <text evidence="1">The sequence shown here is derived from an EMBL/GenBank/DDBJ whole genome shotgun (WGS) entry which is preliminary data.</text>
</comment>
<dbReference type="SUPFAM" id="SSF56349">
    <property type="entry name" value="DNA breaking-rejoining enzymes"/>
    <property type="match status" value="1"/>
</dbReference>
<dbReference type="GO" id="GO:0003677">
    <property type="term" value="F:DNA binding"/>
    <property type="evidence" value="ECO:0007669"/>
    <property type="project" value="InterPro"/>
</dbReference>
<keyword evidence="2" id="KW-1185">Reference proteome</keyword>
<feature type="non-terminal residue" evidence="1">
    <location>
        <position position="441"/>
    </location>
</feature>
<dbReference type="PANTHER" id="PTHR33480:SF1">
    <property type="entry name" value="TYR RECOMBINASE DOMAIN-CONTAINING PROTEIN"/>
    <property type="match status" value="1"/>
</dbReference>
<evidence type="ECO:0000313" key="2">
    <source>
        <dbReference type="Proteomes" id="UP000292052"/>
    </source>
</evidence>
<dbReference type="OrthoDB" id="6753065at2759"/>
<gene>
    <name evidence="1" type="ORF">BDFB_013121</name>
</gene>
<reference evidence="1 2" key="1">
    <citation type="submission" date="2017-03" db="EMBL/GenBank/DDBJ databases">
        <title>Genome of the blue death feigning beetle - Asbolus verrucosus.</title>
        <authorList>
            <person name="Rider S.D."/>
        </authorList>
    </citation>
    <scope>NUCLEOTIDE SEQUENCE [LARGE SCALE GENOMIC DNA]</scope>
    <source>
        <strain evidence="1">Butters</strain>
        <tissue evidence="1">Head and leg muscle</tissue>
    </source>
</reference>
<proteinExistence type="predicted"/>